<dbReference type="AlphaFoldDB" id="A0A914YDD1"/>
<dbReference type="InterPro" id="IPR036865">
    <property type="entry name" value="CRAL-TRIO_dom_sf"/>
</dbReference>
<dbReference type="InterPro" id="IPR001251">
    <property type="entry name" value="CRAL-TRIO_dom"/>
</dbReference>
<dbReference type="Gene3D" id="3.40.525.10">
    <property type="entry name" value="CRAL-TRIO lipid binding domain"/>
    <property type="match status" value="1"/>
</dbReference>
<proteinExistence type="predicted"/>
<dbReference type="Pfam" id="PF00650">
    <property type="entry name" value="CRAL_TRIO"/>
    <property type="match status" value="1"/>
</dbReference>
<dbReference type="PANTHER" id="PTHR23324">
    <property type="entry name" value="SEC14 RELATED PROTEIN"/>
    <property type="match status" value="1"/>
</dbReference>
<feature type="domain" description="CRAL-TRIO" evidence="1">
    <location>
        <begin position="104"/>
        <end position="259"/>
    </location>
</feature>
<evidence type="ECO:0000259" key="1">
    <source>
        <dbReference type="PROSITE" id="PS50191"/>
    </source>
</evidence>
<evidence type="ECO:0000313" key="2">
    <source>
        <dbReference type="Proteomes" id="UP000887577"/>
    </source>
</evidence>
<protein>
    <submittedName>
        <fullName evidence="3">CRAL-TRIO domain-containing protein</fullName>
    </submittedName>
</protein>
<dbReference type="PANTHER" id="PTHR23324:SF7">
    <property type="entry name" value="CRAL-TRIO DOMAIN-CONTAINING PROTEIN"/>
    <property type="match status" value="1"/>
</dbReference>
<name>A0A914YDD1_9BILA</name>
<keyword evidence="2" id="KW-1185">Reference proteome</keyword>
<dbReference type="GO" id="GO:0005737">
    <property type="term" value="C:cytoplasm"/>
    <property type="evidence" value="ECO:0007669"/>
    <property type="project" value="TreeGrafter"/>
</dbReference>
<dbReference type="InterPro" id="IPR051064">
    <property type="entry name" value="SEC14/CRAL-TRIO_domain"/>
</dbReference>
<dbReference type="SMART" id="SM00516">
    <property type="entry name" value="SEC14"/>
    <property type="match status" value="1"/>
</dbReference>
<dbReference type="SUPFAM" id="SSF52087">
    <property type="entry name" value="CRAL/TRIO domain"/>
    <property type="match status" value="1"/>
</dbReference>
<organism evidence="2 3">
    <name type="scientific">Panagrolaimus superbus</name>
    <dbReference type="NCBI Taxonomy" id="310955"/>
    <lineage>
        <taxon>Eukaryota</taxon>
        <taxon>Metazoa</taxon>
        <taxon>Ecdysozoa</taxon>
        <taxon>Nematoda</taxon>
        <taxon>Chromadorea</taxon>
        <taxon>Rhabditida</taxon>
        <taxon>Tylenchina</taxon>
        <taxon>Panagrolaimomorpha</taxon>
        <taxon>Panagrolaimoidea</taxon>
        <taxon>Panagrolaimidae</taxon>
        <taxon>Panagrolaimus</taxon>
    </lineage>
</organism>
<dbReference type="WBParaSite" id="PSU_v2.g18231.t1">
    <property type="protein sequence ID" value="PSU_v2.g18231.t1"/>
    <property type="gene ID" value="PSU_v2.g18231"/>
</dbReference>
<accession>A0A914YDD1</accession>
<dbReference type="CDD" id="cd00170">
    <property type="entry name" value="SEC14"/>
    <property type="match status" value="1"/>
</dbReference>
<evidence type="ECO:0000313" key="3">
    <source>
        <dbReference type="WBParaSite" id="PSU_v2.g18231.t1"/>
    </source>
</evidence>
<dbReference type="PROSITE" id="PS50191">
    <property type="entry name" value="CRAL_TRIO"/>
    <property type="match status" value="1"/>
</dbReference>
<dbReference type="Proteomes" id="UP000887577">
    <property type="component" value="Unplaced"/>
</dbReference>
<reference evidence="3" key="1">
    <citation type="submission" date="2022-11" db="UniProtKB">
        <authorList>
            <consortium name="WormBaseParasite"/>
        </authorList>
    </citation>
    <scope>IDENTIFICATION</scope>
</reference>
<sequence>MFHQYSHYPHRSKIPSEHLSKIDEFREALGEELLEKAWFFNDDFSLLRWLYGYDFNIPAILPNFKYAVCVLTAVKLDEHSEACDKEGNINGYIATLKPWTEYFPDGNVVYVMSCQKVHPRSLVKCAPISDLFKVFMIEVGLAYLQIRRNEEKLDTKLGLKMIVDMAGFHKDLLYPPTLKVFINLLKLMQDVFCDFARNLFVINAPFMMPSIYGMVKPVLSKQTQDKITFLSSDFHKVLCENIGEENVFVKYGGTLIPSGDKDTGDLRMGGHAPESLWYVFFNSL</sequence>